<evidence type="ECO:0000256" key="7">
    <source>
        <dbReference type="SAM" id="MobiDB-lite"/>
    </source>
</evidence>
<dbReference type="SMART" id="SM00066">
    <property type="entry name" value="GAL4"/>
    <property type="match status" value="1"/>
</dbReference>
<evidence type="ECO:0000313" key="10">
    <source>
        <dbReference type="Proteomes" id="UP000053259"/>
    </source>
</evidence>
<evidence type="ECO:0000256" key="6">
    <source>
        <dbReference type="ARBA" id="ARBA00023242"/>
    </source>
</evidence>
<protein>
    <recommendedName>
        <fullName evidence="8">Zn(2)-C6 fungal-type domain-containing protein</fullName>
    </recommendedName>
</protein>
<evidence type="ECO:0000256" key="4">
    <source>
        <dbReference type="ARBA" id="ARBA00023125"/>
    </source>
</evidence>
<dbReference type="HOGENOM" id="CLU_598795_0_0_1"/>
<feature type="region of interest" description="Disordered" evidence="7">
    <location>
        <begin position="35"/>
        <end position="54"/>
    </location>
</feature>
<keyword evidence="5" id="KW-0804">Transcription</keyword>
<reference evidence="9 10" key="1">
    <citation type="submission" date="2015-01" db="EMBL/GenBank/DDBJ databases">
        <title>The Genome Sequence of Ochroconis gallopava CBS43764.</title>
        <authorList>
            <consortium name="The Broad Institute Genomics Platform"/>
            <person name="Cuomo C."/>
            <person name="de Hoog S."/>
            <person name="Gorbushina A."/>
            <person name="Stielow B."/>
            <person name="Teixiera M."/>
            <person name="Abouelleil A."/>
            <person name="Chapman S.B."/>
            <person name="Priest M."/>
            <person name="Young S.K."/>
            <person name="Wortman J."/>
            <person name="Nusbaum C."/>
            <person name="Birren B."/>
        </authorList>
    </citation>
    <scope>NUCLEOTIDE SEQUENCE [LARGE SCALE GENOMIC DNA]</scope>
    <source>
        <strain evidence="9 10">CBS 43764</strain>
    </source>
</reference>
<dbReference type="CDD" id="cd00067">
    <property type="entry name" value="GAL4"/>
    <property type="match status" value="1"/>
</dbReference>
<dbReference type="PROSITE" id="PS50048">
    <property type="entry name" value="ZN2_CY6_FUNGAL_2"/>
    <property type="match status" value="1"/>
</dbReference>
<keyword evidence="3" id="KW-0805">Transcription regulation</keyword>
<dbReference type="AlphaFoldDB" id="A0A0D1XL32"/>
<keyword evidence="4" id="KW-0238">DNA-binding</keyword>
<dbReference type="Pfam" id="PF00172">
    <property type="entry name" value="Zn_clus"/>
    <property type="match status" value="1"/>
</dbReference>
<dbReference type="InterPro" id="IPR001138">
    <property type="entry name" value="Zn2Cys6_DnaBD"/>
</dbReference>
<gene>
    <name evidence="9" type="ORF">PV09_05710</name>
</gene>
<feature type="compositionally biased region" description="Polar residues" evidence="7">
    <location>
        <begin position="35"/>
        <end position="47"/>
    </location>
</feature>
<dbReference type="PROSITE" id="PS00463">
    <property type="entry name" value="ZN2_CY6_FUNGAL_1"/>
    <property type="match status" value="1"/>
</dbReference>
<dbReference type="Proteomes" id="UP000053259">
    <property type="component" value="Unassembled WGS sequence"/>
</dbReference>
<dbReference type="EMBL" id="KN847546">
    <property type="protein sequence ID" value="KIW03061.1"/>
    <property type="molecule type" value="Genomic_DNA"/>
</dbReference>
<dbReference type="Gene3D" id="4.10.240.10">
    <property type="entry name" value="Zn(2)-C6 fungal-type DNA-binding domain"/>
    <property type="match status" value="1"/>
</dbReference>
<dbReference type="InterPro" id="IPR036864">
    <property type="entry name" value="Zn2-C6_fun-type_DNA-bd_sf"/>
</dbReference>
<dbReference type="GeneID" id="27313683"/>
<keyword evidence="6" id="KW-0539">Nucleus</keyword>
<dbReference type="VEuPathDB" id="FungiDB:PV09_05710"/>
<evidence type="ECO:0000256" key="3">
    <source>
        <dbReference type="ARBA" id="ARBA00023015"/>
    </source>
</evidence>
<evidence type="ECO:0000256" key="2">
    <source>
        <dbReference type="ARBA" id="ARBA00022833"/>
    </source>
</evidence>
<evidence type="ECO:0000313" key="9">
    <source>
        <dbReference type="EMBL" id="KIW03061.1"/>
    </source>
</evidence>
<dbReference type="RefSeq" id="XP_016212930.1">
    <property type="nucleotide sequence ID" value="XM_016359251.1"/>
</dbReference>
<keyword evidence="1" id="KW-0479">Metal-binding</keyword>
<evidence type="ECO:0000256" key="1">
    <source>
        <dbReference type="ARBA" id="ARBA00022723"/>
    </source>
</evidence>
<dbReference type="InterPro" id="IPR052360">
    <property type="entry name" value="Transcr_Regulatory_Proteins"/>
</dbReference>
<keyword evidence="10" id="KW-1185">Reference proteome</keyword>
<feature type="domain" description="Zn(2)-C6 fungal-type" evidence="8">
    <location>
        <begin position="62"/>
        <end position="90"/>
    </location>
</feature>
<dbReference type="GO" id="GO:0003677">
    <property type="term" value="F:DNA binding"/>
    <property type="evidence" value="ECO:0007669"/>
    <property type="project" value="UniProtKB-KW"/>
</dbReference>
<dbReference type="OrthoDB" id="3598904at2759"/>
<evidence type="ECO:0000259" key="8">
    <source>
        <dbReference type="PROSITE" id="PS50048"/>
    </source>
</evidence>
<dbReference type="GO" id="GO:0000981">
    <property type="term" value="F:DNA-binding transcription factor activity, RNA polymerase II-specific"/>
    <property type="evidence" value="ECO:0007669"/>
    <property type="project" value="InterPro"/>
</dbReference>
<dbReference type="InParanoid" id="A0A0D1XL32"/>
<proteinExistence type="predicted"/>
<dbReference type="PANTHER" id="PTHR36206">
    <property type="entry name" value="ASPERCRYPTIN BIOSYNTHESIS CLUSTER-SPECIFIC TRANSCRIPTION REGULATOR ATNN-RELATED"/>
    <property type="match status" value="1"/>
</dbReference>
<evidence type="ECO:0000256" key="5">
    <source>
        <dbReference type="ARBA" id="ARBA00023163"/>
    </source>
</evidence>
<accession>A0A0D1XL32</accession>
<organism evidence="9 10">
    <name type="scientific">Verruconis gallopava</name>
    <dbReference type="NCBI Taxonomy" id="253628"/>
    <lineage>
        <taxon>Eukaryota</taxon>
        <taxon>Fungi</taxon>
        <taxon>Dikarya</taxon>
        <taxon>Ascomycota</taxon>
        <taxon>Pezizomycotina</taxon>
        <taxon>Dothideomycetes</taxon>
        <taxon>Pleosporomycetidae</taxon>
        <taxon>Venturiales</taxon>
        <taxon>Sympoventuriaceae</taxon>
        <taxon>Verruconis</taxon>
    </lineage>
</organism>
<name>A0A0D1XL32_9PEZI</name>
<dbReference type="SUPFAM" id="SSF57701">
    <property type="entry name" value="Zn2/Cys6 DNA-binding domain"/>
    <property type="match status" value="1"/>
</dbReference>
<sequence length="457" mass="51684">MAVPRVVPRVMSNVTGEAASDGRLLEVVLPPVTSSTLVPKTGSATQPEQKRQKRYAPKVRTGCLTCKKRRVKCDETKPKCLKCLNSDYQCDGYAVPKAWIFEPSASKRQNVKEERRNSGNNAEDADVLELRPSPSTQTFTPDEARSMQFYLRRSGRMVAKYDHSRYAFWMEMLPRAAHRLEPVKHVLVATALQDELLTCPTTIPRIERRIMYHYQQALSKTVHTRPTIDHILLNCLGMFYFDSLRDNTELIVLHIQSARKIIDEWRSKDEKAPPEVLDIIEAVDGIVTEALSYCQIAPDPSSIADLEWDKAPTADPYDSVDDAEHALIACLGNLCRSAGQVPLALVRANAFLRSWVADGRSAIKKADVDTTLNLASLFQIAKDTINLLDEASQSPQEERWFQLYNSLQDLPKLRSVKYRKPVIALMSLLQQKSQTKEQATATKALYKHLQRGILYDE</sequence>
<dbReference type="PANTHER" id="PTHR36206:SF4">
    <property type="entry name" value="HYPOTHETICAL CONSERVED PROTEIN (EUROFUNG)-RELATED"/>
    <property type="match status" value="1"/>
</dbReference>
<keyword evidence="2" id="KW-0862">Zinc</keyword>
<dbReference type="GO" id="GO:0008270">
    <property type="term" value="F:zinc ion binding"/>
    <property type="evidence" value="ECO:0007669"/>
    <property type="project" value="InterPro"/>
</dbReference>